<dbReference type="RefSeq" id="WP_224635705.1">
    <property type="nucleotide sequence ID" value="NZ_AP026553.1"/>
</dbReference>
<sequence length="114" mass="12573">MYSILKMPFVMVLALMLTLLASTEIVKNTVLLSSETVEHVQESNCPDVHHEIQLESQQPSHGCHSVCIGKMPASKGSHGAFQQDYSLALMSKDQSAKATSMQEERFRPPISSLV</sequence>
<proteinExistence type="predicted"/>
<accession>A0AAN1PSS8</accession>
<dbReference type="AlphaFoldDB" id="A0AAN1PSS8"/>
<dbReference type="Proteomes" id="UP000263418">
    <property type="component" value="Chromosome 2"/>
</dbReference>
<gene>
    <name evidence="1" type="ORF">FORC53_3213</name>
</gene>
<organism evidence="1 2">
    <name type="scientific">Vibrio vulnificus</name>
    <dbReference type="NCBI Taxonomy" id="672"/>
    <lineage>
        <taxon>Bacteria</taxon>
        <taxon>Pseudomonadati</taxon>
        <taxon>Pseudomonadota</taxon>
        <taxon>Gammaproteobacteria</taxon>
        <taxon>Vibrionales</taxon>
        <taxon>Vibrionaceae</taxon>
        <taxon>Vibrio</taxon>
    </lineage>
</organism>
<dbReference type="EMBL" id="CP019291">
    <property type="protein sequence ID" value="AXX61552.1"/>
    <property type="molecule type" value="Genomic_DNA"/>
</dbReference>
<evidence type="ECO:0000313" key="1">
    <source>
        <dbReference type="EMBL" id="AXX61552.1"/>
    </source>
</evidence>
<reference evidence="1 2" key="1">
    <citation type="submission" date="2017-01" db="EMBL/GenBank/DDBJ databases">
        <title>Complete Genome Sequence of Vibrio vulnificus FORC_053.</title>
        <authorList>
            <consortium name="Food-borne Pathogen Omics Research Center"/>
            <person name="Chung H.Y."/>
            <person name="Na E.J."/>
            <person name="Song J.S."/>
            <person name="Kim H."/>
            <person name="Lee J.-H."/>
            <person name="Ryu S."/>
            <person name="Choi S.H."/>
        </authorList>
    </citation>
    <scope>NUCLEOTIDE SEQUENCE [LARGE SCALE GENOMIC DNA]</scope>
    <source>
        <strain evidence="1 2">FORC_053</strain>
    </source>
</reference>
<protein>
    <submittedName>
        <fullName evidence="1">Uncharacterized protein</fullName>
    </submittedName>
</protein>
<name>A0AAN1PSS8_VIBVL</name>
<evidence type="ECO:0000313" key="2">
    <source>
        <dbReference type="Proteomes" id="UP000263418"/>
    </source>
</evidence>